<evidence type="ECO:0000256" key="5">
    <source>
        <dbReference type="ARBA" id="ARBA00022605"/>
    </source>
</evidence>
<keyword evidence="5 9" id="KW-0028">Amino-acid biosynthesis</keyword>
<name>A0A1B2DMD0_9BACL</name>
<dbReference type="PANTHER" id="PTHR42894:SF1">
    <property type="entry name" value="N-(5'-PHOSPHORIBOSYL)ANTHRANILATE ISOMERASE"/>
    <property type="match status" value="1"/>
</dbReference>
<dbReference type="CDD" id="cd00405">
    <property type="entry name" value="PRAI"/>
    <property type="match status" value="1"/>
</dbReference>
<dbReference type="PANTHER" id="PTHR42894">
    <property type="entry name" value="N-(5'-PHOSPHORIBOSYL)ANTHRANILATE ISOMERASE"/>
    <property type="match status" value="1"/>
</dbReference>
<dbReference type="Gene3D" id="3.20.20.70">
    <property type="entry name" value="Aldolase class I"/>
    <property type="match status" value="1"/>
</dbReference>
<dbReference type="EMBL" id="CP016808">
    <property type="protein sequence ID" value="ANY68874.1"/>
    <property type="molecule type" value="Genomic_DNA"/>
</dbReference>
<dbReference type="Pfam" id="PF00697">
    <property type="entry name" value="PRAI"/>
    <property type="match status" value="2"/>
</dbReference>
<dbReference type="InterPro" id="IPR001240">
    <property type="entry name" value="PRAI_dom"/>
</dbReference>
<feature type="domain" description="N-(5'phosphoribosyl) anthranilate isomerase (PRAI)" evidence="10">
    <location>
        <begin position="152"/>
        <end position="239"/>
    </location>
</feature>
<evidence type="ECO:0000256" key="1">
    <source>
        <dbReference type="ARBA" id="ARBA00001164"/>
    </source>
</evidence>
<dbReference type="GO" id="GO:0000162">
    <property type="term" value="P:L-tryptophan biosynthetic process"/>
    <property type="evidence" value="ECO:0007669"/>
    <property type="project" value="UniProtKB-UniRule"/>
</dbReference>
<comment type="similarity">
    <text evidence="9">Belongs to the TrpF family.</text>
</comment>
<organism evidence="11">
    <name type="scientific">Paenibacillus sp. BIHB 4019</name>
    <dbReference type="NCBI Taxonomy" id="1870819"/>
    <lineage>
        <taxon>Bacteria</taxon>
        <taxon>Bacillati</taxon>
        <taxon>Bacillota</taxon>
        <taxon>Bacilli</taxon>
        <taxon>Bacillales</taxon>
        <taxon>Paenibacillaceae</taxon>
        <taxon>Paenibacillus</taxon>
    </lineage>
</organism>
<comment type="pathway">
    <text evidence="2 9">Amino-acid biosynthesis; L-tryptophan biosynthesis; L-tryptophan from chorismate: step 3/5.</text>
</comment>
<dbReference type="GO" id="GO:0004640">
    <property type="term" value="F:phosphoribosylanthranilate isomerase activity"/>
    <property type="evidence" value="ECO:0007669"/>
    <property type="project" value="UniProtKB-UniRule"/>
</dbReference>
<evidence type="ECO:0000256" key="9">
    <source>
        <dbReference type="HAMAP-Rule" id="MF_00135"/>
    </source>
</evidence>
<dbReference type="InterPro" id="IPR013785">
    <property type="entry name" value="Aldolase_TIM"/>
</dbReference>
<gene>
    <name evidence="9" type="primary">trpF</name>
    <name evidence="11" type="ORF">BBD42_22135</name>
</gene>
<sequence length="244" mass="26164">MQTQTTPRIKICGLKTAETIQQMDGLPFHDIGFVFAPSKRQVLPAQAAELIEAVHGLKAAEGLRPQTVGVFVNPTLTELRETLAIASLDVVQLHGSETPAFCQAVREQFAVKVWKVFSIRNETVVQSEEDTGTGADKGTADHANVNEAAVRLAPFNGKIDAVLIDTAGGGTGKAFNWQVIDDYQAAAAQLNVPLYVAGGLNPDNVHELLAAHAPSGLDVSSGVETDGVKDIEKIRLFVRKVMQR</sequence>
<dbReference type="HAMAP" id="MF_00135">
    <property type="entry name" value="PRAI"/>
    <property type="match status" value="1"/>
</dbReference>
<dbReference type="InterPro" id="IPR011060">
    <property type="entry name" value="RibuloseP-bd_barrel"/>
</dbReference>
<proteinExistence type="inferred from homology"/>
<accession>A0A1B2DMD0</accession>
<keyword evidence="8 9" id="KW-0413">Isomerase</keyword>
<evidence type="ECO:0000256" key="6">
    <source>
        <dbReference type="ARBA" id="ARBA00022822"/>
    </source>
</evidence>
<dbReference type="SUPFAM" id="SSF51366">
    <property type="entry name" value="Ribulose-phoshate binding barrel"/>
    <property type="match status" value="1"/>
</dbReference>
<evidence type="ECO:0000256" key="3">
    <source>
        <dbReference type="ARBA" id="ARBA00012572"/>
    </source>
</evidence>
<feature type="domain" description="N-(5'phosphoribosyl) anthranilate isomerase (PRAI)" evidence="10">
    <location>
        <begin position="9"/>
        <end position="121"/>
    </location>
</feature>
<evidence type="ECO:0000259" key="10">
    <source>
        <dbReference type="Pfam" id="PF00697"/>
    </source>
</evidence>
<dbReference type="UniPathway" id="UPA00035">
    <property type="reaction ID" value="UER00042"/>
</dbReference>
<dbReference type="RefSeq" id="WP_348272573.1">
    <property type="nucleotide sequence ID" value="NZ_CP016808.1"/>
</dbReference>
<evidence type="ECO:0000256" key="2">
    <source>
        <dbReference type="ARBA" id="ARBA00004664"/>
    </source>
</evidence>
<dbReference type="InterPro" id="IPR044643">
    <property type="entry name" value="TrpF_fam"/>
</dbReference>
<dbReference type="EC" id="5.3.1.24" evidence="3 9"/>
<dbReference type="AlphaFoldDB" id="A0A1B2DMD0"/>
<evidence type="ECO:0000256" key="8">
    <source>
        <dbReference type="ARBA" id="ARBA00023235"/>
    </source>
</evidence>
<keyword evidence="6 9" id="KW-0822">Tryptophan biosynthesis</keyword>
<evidence type="ECO:0000256" key="4">
    <source>
        <dbReference type="ARBA" id="ARBA00022272"/>
    </source>
</evidence>
<protein>
    <recommendedName>
        <fullName evidence="4 9">N-(5'-phosphoribosyl)anthranilate isomerase</fullName>
        <shortName evidence="9">PRAI</shortName>
        <ecNumber evidence="3 9">5.3.1.24</ecNumber>
    </recommendedName>
</protein>
<evidence type="ECO:0000313" key="11">
    <source>
        <dbReference type="EMBL" id="ANY68874.1"/>
    </source>
</evidence>
<reference evidence="11" key="1">
    <citation type="submission" date="2016-08" db="EMBL/GenBank/DDBJ databases">
        <title>Complete Genome Seqeunce of Paenibacillus sp. BIHB 4019 from tea rhizoplane.</title>
        <authorList>
            <person name="Thakur R."/>
            <person name="Swarnkar M.K."/>
            <person name="Gulati A."/>
        </authorList>
    </citation>
    <scope>NUCLEOTIDE SEQUENCE [LARGE SCALE GENOMIC DNA]</scope>
    <source>
        <strain evidence="11">BIHB4019</strain>
    </source>
</reference>
<evidence type="ECO:0000256" key="7">
    <source>
        <dbReference type="ARBA" id="ARBA00023141"/>
    </source>
</evidence>
<comment type="catalytic activity">
    <reaction evidence="1 9">
        <text>N-(5-phospho-beta-D-ribosyl)anthranilate = 1-(2-carboxyphenylamino)-1-deoxy-D-ribulose 5-phosphate</text>
        <dbReference type="Rhea" id="RHEA:21540"/>
        <dbReference type="ChEBI" id="CHEBI:18277"/>
        <dbReference type="ChEBI" id="CHEBI:58613"/>
        <dbReference type="EC" id="5.3.1.24"/>
    </reaction>
</comment>
<keyword evidence="7 9" id="KW-0057">Aromatic amino acid biosynthesis</keyword>